<evidence type="ECO:0000256" key="4">
    <source>
        <dbReference type="ARBA" id="ARBA00022618"/>
    </source>
</evidence>
<dbReference type="Proteomes" id="UP000320359">
    <property type="component" value="Unassembled WGS sequence"/>
</dbReference>
<dbReference type="OrthoDB" id="5766209at2"/>
<dbReference type="GO" id="GO:0005886">
    <property type="term" value="C:plasma membrane"/>
    <property type="evidence" value="ECO:0007669"/>
    <property type="project" value="UniProtKB-SubCell"/>
</dbReference>
<keyword evidence="2" id="KW-1003">Cell membrane</keyword>
<comment type="caution">
    <text evidence="15">The sequence shown here is derived from an EMBL/GenBank/DDBJ whole genome shotgun (WGS) entry which is preliminary data.</text>
</comment>
<comment type="subcellular location">
    <subcellularLocation>
        <location evidence="1">Cell inner membrane</location>
        <topology evidence="1">Single-pass membrane protein</topology>
    </subcellularLocation>
</comment>
<keyword evidence="7" id="KW-1133">Transmembrane helix</keyword>
<dbReference type="GO" id="GO:0008360">
    <property type="term" value="P:regulation of cell shape"/>
    <property type="evidence" value="ECO:0007669"/>
    <property type="project" value="UniProtKB-KW"/>
</dbReference>
<feature type="region of interest" description="Disordered" evidence="14">
    <location>
        <begin position="108"/>
        <end position="149"/>
    </location>
</feature>
<evidence type="ECO:0000256" key="1">
    <source>
        <dbReference type="ARBA" id="ARBA00004377"/>
    </source>
</evidence>
<keyword evidence="6" id="KW-0133">Cell shape</keyword>
<evidence type="ECO:0000256" key="13">
    <source>
        <dbReference type="SAM" id="Coils"/>
    </source>
</evidence>
<evidence type="ECO:0000256" key="2">
    <source>
        <dbReference type="ARBA" id="ARBA00022475"/>
    </source>
</evidence>
<proteinExistence type="inferred from homology"/>
<keyword evidence="4" id="KW-0132">Cell division</keyword>
<dbReference type="RefSeq" id="WP_143235417.1">
    <property type="nucleotide sequence ID" value="NZ_VJWL01000001.1"/>
</dbReference>
<dbReference type="InterPro" id="IPR009386">
    <property type="entry name" value="ZapG-like"/>
</dbReference>
<organism evidence="15 16">
    <name type="scientific">Aliidiomarina halalkaliphila</name>
    <dbReference type="NCBI Taxonomy" id="2593535"/>
    <lineage>
        <taxon>Bacteria</taxon>
        <taxon>Pseudomonadati</taxon>
        <taxon>Pseudomonadota</taxon>
        <taxon>Gammaproteobacteria</taxon>
        <taxon>Alteromonadales</taxon>
        <taxon>Idiomarinaceae</taxon>
        <taxon>Aliidiomarina</taxon>
    </lineage>
</organism>
<name>A0A552X606_9GAMM</name>
<feature type="coiled-coil region" evidence="13">
    <location>
        <begin position="24"/>
        <end position="51"/>
    </location>
</feature>
<evidence type="ECO:0000256" key="5">
    <source>
        <dbReference type="ARBA" id="ARBA00022692"/>
    </source>
</evidence>
<evidence type="ECO:0000256" key="8">
    <source>
        <dbReference type="ARBA" id="ARBA00023136"/>
    </source>
</evidence>
<keyword evidence="5" id="KW-0812">Transmembrane</keyword>
<comment type="similarity">
    <text evidence="10">Belongs to the ZapG family.</text>
</comment>
<evidence type="ECO:0000256" key="11">
    <source>
        <dbReference type="ARBA" id="ARBA00035703"/>
    </source>
</evidence>
<keyword evidence="9" id="KW-0131">Cell cycle</keyword>
<evidence type="ECO:0000256" key="7">
    <source>
        <dbReference type="ARBA" id="ARBA00022989"/>
    </source>
</evidence>
<keyword evidence="13" id="KW-0175">Coiled coil</keyword>
<evidence type="ECO:0000256" key="6">
    <source>
        <dbReference type="ARBA" id="ARBA00022960"/>
    </source>
</evidence>
<protein>
    <recommendedName>
        <fullName evidence="11">Z-ring associated protein G</fullName>
    </recommendedName>
    <alternativeName>
        <fullName evidence="12">Cell division protein ZapG</fullName>
    </alternativeName>
</protein>
<dbReference type="PANTHER" id="PTHR39579:SF1">
    <property type="entry name" value="INNER MEMBRANE PROTEIN YHCB"/>
    <property type="match status" value="1"/>
</dbReference>
<dbReference type="Pfam" id="PF06295">
    <property type="entry name" value="ZapG-like"/>
    <property type="match status" value="1"/>
</dbReference>
<sequence length="149" mass="17021">MDWLIGLLLLIAGGVIGFFAARYVFLHTGEAAELQEQVEQARQQFEAYRKDVTEQLATARQIASEVTDIQHRLNLFLQDSQQLLEQNKEWQQPLPFFAEETIRSIRQSNILNKERREDSDVSDTGAPPRDYSEPGSGLFSPPVKEEKSN</sequence>
<accession>A0A552X606</accession>
<evidence type="ECO:0000313" key="15">
    <source>
        <dbReference type="EMBL" id="TRW50430.1"/>
    </source>
</evidence>
<gene>
    <name evidence="15" type="ORF">FM042_06285</name>
</gene>
<evidence type="ECO:0000256" key="12">
    <source>
        <dbReference type="ARBA" id="ARBA00035727"/>
    </source>
</evidence>
<evidence type="ECO:0000256" key="3">
    <source>
        <dbReference type="ARBA" id="ARBA00022519"/>
    </source>
</evidence>
<keyword evidence="8" id="KW-0472">Membrane</keyword>
<dbReference type="GO" id="GO:0051301">
    <property type="term" value="P:cell division"/>
    <property type="evidence" value="ECO:0007669"/>
    <property type="project" value="UniProtKB-KW"/>
</dbReference>
<dbReference type="AlphaFoldDB" id="A0A552X606"/>
<keyword evidence="16" id="KW-1185">Reference proteome</keyword>
<reference evidence="15 16" key="1">
    <citation type="submission" date="2019-07" db="EMBL/GenBank/DDBJ databases">
        <authorList>
            <person name="Yang M."/>
            <person name="Zhao D."/>
            <person name="Xiang H."/>
        </authorList>
    </citation>
    <scope>NUCLEOTIDE SEQUENCE [LARGE SCALE GENOMIC DNA]</scope>
    <source>
        <strain evidence="15 16">IM1326</strain>
    </source>
</reference>
<evidence type="ECO:0000256" key="9">
    <source>
        <dbReference type="ARBA" id="ARBA00023306"/>
    </source>
</evidence>
<dbReference type="PANTHER" id="PTHR39579">
    <property type="entry name" value="INNER MEMBRANE PROTEIN YHCB"/>
    <property type="match status" value="1"/>
</dbReference>
<evidence type="ECO:0000256" key="14">
    <source>
        <dbReference type="SAM" id="MobiDB-lite"/>
    </source>
</evidence>
<evidence type="ECO:0000256" key="10">
    <source>
        <dbReference type="ARBA" id="ARBA00035657"/>
    </source>
</evidence>
<dbReference type="EMBL" id="VJWL01000001">
    <property type="protein sequence ID" value="TRW50430.1"/>
    <property type="molecule type" value="Genomic_DNA"/>
</dbReference>
<keyword evidence="3" id="KW-0997">Cell inner membrane</keyword>
<evidence type="ECO:0000313" key="16">
    <source>
        <dbReference type="Proteomes" id="UP000320359"/>
    </source>
</evidence>